<feature type="domain" description="PPM-type phosphatase" evidence="13">
    <location>
        <begin position="182"/>
        <end position="429"/>
    </location>
</feature>
<dbReference type="Proteomes" id="UP000504607">
    <property type="component" value="Chromosome 2"/>
</dbReference>
<protein>
    <recommendedName>
        <fullName evidence="4">protein-serine/threonine phosphatase</fullName>
        <ecNumber evidence="4">3.1.3.16</ecNumber>
    </recommendedName>
</protein>
<dbReference type="KEGG" id="egu:105036491"/>
<evidence type="ECO:0000256" key="10">
    <source>
        <dbReference type="ARBA" id="ARBA00047761"/>
    </source>
</evidence>
<evidence type="ECO:0000256" key="3">
    <source>
        <dbReference type="ARBA" id="ARBA00006702"/>
    </source>
</evidence>
<evidence type="ECO:0000256" key="6">
    <source>
        <dbReference type="ARBA" id="ARBA00022801"/>
    </source>
</evidence>
<evidence type="ECO:0000256" key="1">
    <source>
        <dbReference type="ARBA" id="ARBA00001936"/>
    </source>
</evidence>
<dbReference type="SMART" id="SM00332">
    <property type="entry name" value="PP2Cc"/>
    <property type="match status" value="1"/>
</dbReference>
<dbReference type="InterPro" id="IPR001932">
    <property type="entry name" value="PPM-type_phosphatase-like_dom"/>
</dbReference>
<evidence type="ECO:0000256" key="12">
    <source>
        <dbReference type="RuleBase" id="RU003465"/>
    </source>
</evidence>
<dbReference type="InterPro" id="IPR036457">
    <property type="entry name" value="PPM-type-like_dom_sf"/>
</dbReference>
<dbReference type="Pfam" id="PF00481">
    <property type="entry name" value="PP2C"/>
    <property type="match status" value="1"/>
</dbReference>
<dbReference type="AlphaFoldDB" id="A0A6I9QJ65"/>
<dbReference type="GeneID" id="105036491"/>
<keyword evidence="8 12" id="KW-0904">Protein phosphatase</keyword>
<dbReference type="SMART" id="SM00331">
    <property type="entry name" value="PP2C_SIG"/>
    <property type="match status" value="1"/>
</dbReference>
<dbReference type="SUPFAM" id="SSF81606">
    <property type="entry name" value="PP2C-like"/>
    <property type="match status" value="1"/>
</dbReference>
<proteinExistence type="inferred from homology"/>
<evidence type="ECO:0000256" key="11">
    <source>
        <dbReference type="ARBA" id="ARBA00048336"/>
    </source>
</evidence>
<gene>
    <name evidence="15" type="primary">LOC105036491</name>
</gene>
<keyword evidence="9" id="KW-0464">Manganese</keyword>
<comment type="catalytic activity">
    <reaction evidence="11">
        <text>O-phospho-L-threonyl-[protein] + H2O = L-threonyl-[protein] + phosphate</text>
        <dbReference type="Rhea" id="RHEA:47004"/>
        <dbReference type="Rhea" id="RHEA-COMP:11060"/>
        <dbReference type="Rhea" id="RHEA-COMP:11605"/>
        <dbReference type="ChEBI" id="CHEBI:15377"/>
        <dbReference type="ChEBI" id="CHEBI:30013"/>
        <dbReference type="ChEBI" id="CHEBI:43474"/>
        <dbReference type="ChEBI" id="CHEBI:61977"/>
        <dbReference type="EC" id="3.1.3.16"/>
    </reaction>
</comment>
<evidence type="ECO:0000259" key="13">
    <source>
        <dbReference type="PROSITE" id="PS51746"/>
    </source>
</evidence>
<sequence length="433" mass="48055">MADEFEHLWPLISTLVDFIQVLRKIISLALNSSSPLHPRPLSWERFVEPPALPQSKKPREVSKLLHEASLYASEGYLRENSELWRQGSMSRGESFRVENLGSYHPVIPPSSDAKVACLMNEECKRGLESLSRSIVDETKMSRKVRKRPARIVIPESCVSMGFGEVGKEKDLVKKEIEVEGAEYCLASKKGSRSVMEDGYGVITNINGDSKQAFFGVFDGHGGREAVDFVTEKLGKNILAVLPELEETENQLELAIRAGYRTTDSQLLGQGVSSGACVATVLLKDGKLHVANAGDCRVVMSRKGVANVLTRDHHPGREDERVRIESSGGYVSCRNGVWRVQDSLAISRAIGDISMKEWIISEPEIKRLHLTSDCEFLIIASDGLWEKVTNQEAVDVVVRHKNSIKSCKDLVDISSSRGCRDDITVMVVDLQSFV</sequence>
<dbReference type="PROSITE" id="PS01032">
    <property type="entry name" value="PPM_1"/>
    <property type="match status" value="1"/>
</dbReference>
<dbReference type="EC" id="3.1.3.16" evidence="4"/>
<evidence type="ECO:0000313" key="14">
    <source>
        <dbReference type="Proteomes" id="UP000504607"/>
    </source>
</evidence>
<dbReference type="GO" id="GO:0046872">
    <property type="term" value="F:metal ion binding"/>
    <property type="evidence" value="ECO:0007669"/>
    <property type="project" value="UniProtKB-KW"/>
</dbReference>
<dbReference type="GO" id="GO:0004722">
    <property type="term" value="F:protein serine/threonine phosphatase activity"/>
    <property type="evidence" value="ECO:0007669"/>
    <property type="project" value="UniProtKB-EC"/>
</dbReference>
<evidence type="ECO:0000256" key="9">
    <source>
        <dbReference type="ARBA" id="ARBA00023211"/>
    </source>
</evidence>
<evidence type="ECO:0000256" key="8">
    <source>
        <dbReference type="ARBA" id="ARBA00022912"/>
    </source>
</evidence>
<keyword evidence="5" id="KW-0479">Metal-binding</keyword>
<evidence type="ECO:0000256" key="5">
    <source>
        <dbReference type="ARBA" id="ARBA00022723"/>
    </source>
</evidence>
<comment type="cofactor">
    <cofactor evidence="2">
        <name>Mg(2+)</name>
        <dbReference type="ChEBI" id="CHEBI:18420"/>
    </cofactor>
</comment>
<organism evidence="14 15">
    <name type="scientific">Elaeis guineensis var. tenera</name>
    <name type="common">Oil palm</name>
    <dbReference type="NCBI Taxonomy" id="51953"/>
    <lineage>
        <taxon>Eukaryota</taxon>
        <taxon>Viridiplantae</taxon>
        <taxon>Streptophyta</taxon>
        <taxon>Embryophyta</taxon>
        <taxon>Tracheophyta</taxon>
        <taxon>Spermatophyta</taxon>
        <taxon>Magnoliopsida</taxon>
        <taxon>Liliopsida</taxon>
        <taxon>Arecaceae</taxon>
        <taxon>Arecoideae</taxon>
        <taxon>Cocoseae</taxon>
        <taxon>Elaeidinae</taxon>
        <taxon>Elaeis</taxon>
    </lineage>
</organism>
<evidence type="ECO:0000256" key="4">
    <source>
        <dbReference type="ARBA" id="ARBA00013081"/>
    </source>
</evidence>
<dbReference type="PANTHER" id="PTHR47992">
    <property type="entry name" value="PROTEIN PHOSPHATASE"/>
    <property type="match status" value="1"/>
</dbReference>
<comment type="catalytic activity">
    <reaction evidence="10">
        <text>O-phospho-L-seryl-[protein] + H2O = L-seryl-[protein] + phosphate</text>
        <dbReference type="Rhea" id="RHEA:20629"/>
        <dbReference type="Rhea" id="RHEA-COMP:9863"/>
        <dbReference type="Rhea" id="RHEA-COMP:11604"/>
        <dbReference type="ChEBI" id="CHEBI:15377"/>
        <dbReference type="ChEBI" id="CHEBI:29999"/>
        <dbReference type="ChEBI" id="CHEBI:43474"/>
        <dbReference type="ChEBI" id="CHEBI:83421"/>
        <dbReference type="EC" id="3.1.3.16"/>
    </reaction>
</comment>
<dbReference type="FunCoup" id="A0A6I9QJ65">
    <property type="interactions" value="9"/>
</dbReference>
<keyword evidence="6 12" id="KW-0378">Hydrolase</keyword>
<dbReference type="RefSeq" id="XP_010910560.1">
    <property type="nucleotide sequence ID" value="XM_010912258.2"/>
</dbReference>
<evidence type="ECO:0000256" key="2">
    <source>
        <dbReference type="ARBA" id="ARBA00001946"/>
    </source>
</evidence>
<name>A0A6I9QJ65_ELAGV</name>
<accession>A0A6I9QJ65</accession>
<evidence type="ECO:0000313" key="15">
    <source>
        <dbReference type="RefSeq" id="XP_010910560.1"/>
    </source>
</evidence>
<dbReference type="InterPro" id="IPR000222">
    <property type="entry name" value="PP2C_BS"/>
</dbReference>
<dbReference type="Gene3D" id="3.60.40.10">
    <property type="entry name" value="PPM-type phosphatase domain"/>
    <property type="match status" value="1"/>
</dbReference>
<comment type="similarity">
    <text evidence="3 12">Belongs to the PP2C family.</text>
</comment>
<reference evidence="15" key="1">
    <citation type="submission" date="2025-08" db="UniProtKB">
        <authorList>
            <consortium name="RefSeq"/>
        </authorList>
    </citation>
    <scope>IDENTIFICATION</scope>
</reference>
<keyword evidence="14" id="KW-1185">Reference proteome</keyword>
<dbReference type="FunFam" id="3.60.40.10:FF:000079">
    <property type="entry name" value="Probable protein phosphatase 2C 74"/>
    <property type="match status" value="1"/>
</dbReference>
<dbReference type="OrthoDB" id="10264738at2759"/>
<dbReference type="PROSITE" id="PS51746">
    <property type="entry name" value="PPM_2"/>
    <property type="match status" value="1"/>
</dbReference>
<dbReference type="InterPro" id="IPR015655">
    <property type="entry name" value="PP2C"/>
</dbReference>
<keyword evidence="7" id="KW-0460">Magnesium</keyword>
<comment type="cofactor">
    <cofactor evidence="1">
        <name>Mn(2+)</name>
        <dbReference type="ChEBI" id="CHEBI:29035"/>
    </cofactor>
</comment>
<evidence type="ECO:0000256" key="7">
    <source>
        <dbReference type="ARBA" id="ARBA00022842"/>
    </source>
</evidence>
<dbReference type="InParanoid" id="A0A6I9QJ65"/>
<dbReference type="CDD" id="cd00143">
    <property type="entry name" value="PP2Cc"/>
    <property type="match status" value="1"/>
</dbReference>